<dbReference type="Proteomes" id="UP000255328">
    <property type="component" value="Unassembled WGS sequence"/>
</dbReference>
<proteinExistence type="inferred from homology"/>
<keyword evidence="5" id="KW-1185">Reference proteome</keyword>
<evidence type="ECO:0000256" key="1">
    <source>
        <dbReference type="ARBA" id="ARBA00006096"/>
    </source>
</evidence>
<keyword evidence="4" id="KW-0121">Carboxypeptidase</keyword>
<reference evidence="4 5" key="1">
    <citation type="submission" date="2018-06" db="EMBL/GenBank/DDBJ databases">
        <authorList>
            <consortium name="Pathogen Informatics"/>
            <person name="Doyle S."/>
        </authorList>
    </citation>
    <scope>NUCLEOTIDE SEQUENCE [LARGE SCALE GENOMIC DNA]</scope>
    <source>
        <strain evidence="4 5">NCTC10723</strain>
    </source>
</reference>
<protein>
    <submittedName>
        <fullName evidence="4">D-alanyl-D-alanine carboxypeptidase</fullName>
        <ecNumber evidence="4">3.4.16.4</ecNumber>
    </submittedName>
</protein>
<evidence type="ECO:0000256" key="2">
    <source>
        <dbReference type="ARBA" id="ARBA00022801"/>
    </source>
</evidence>
<comment type="similarity">
    <text evidence="1">Belongs to the peptidase S13 family.</text>
</comment>
<dbReference type="Pfam" id="PF02113">
    <property type="entry name" value="Peptidase_S13"/>
    <property type="match status" value="1"/>
</dbReference>
<dbReference type="NCBIfam" id="TIGR00666">
    <property type="entry name" value="PBP4"/>
    <property type="match status" value="1"/>
</dbReference>
<dbReference type="GO" id="GO:0006508">
    <property type="term" value="P:proteolysis"/>
    <property type="evidence" value="ECO:0007669"/>
    <property type="project" value="InterPro"/>
</dbReference>
<feature type="region of interest" description="Disordered" evidence="3">
    <location>
        <begin position="369"/>
        <end position="389"/>
    </location>
</feature>
<dbReference type="PRINTS" id="PR00922">
    <property type="entry name" value="DADACBPTASE3"/>
</dbReference>
<organism evidence="4 5">
    <name type="scientific">Fusobacterium necrogenes</name>
    <dbReference type="NCBI Taxonomy" id="858"/>
    <lineage>
        <taxon>Bacteria</taxon>
        <taxon>Fusobacteriati</taxon>
        <taxon>Fusobacteriota</taxon>
        <taxon>Fusobacteriia</taxon>
        <taxon>Fusobacteriales</taxon>
        <taxon>Fusobacteriaceae</taxon>
        <taxon>Fusobacterium</taxon>
    </lineage>
</organism>
<dbReference type="GO" id="GO:0009002">
    <property type="term" value="F:serine-type D-Ala-D-Ala carboxypeptidase activity"/>
    <property type="evidence" value="ECO:0007669"/>
    <property type="project" value="UniProtKB-EC"/>
</dbReference>
<dbReference type="Gene3D" id="3.50.80.20">
    <property type="entry name" value="D-Ala-D-Ala carboxypeptidase C, peptidase S13"/>
    <property type="match status" value="1"/>
</dbReference>
<keyword evidence="4" id="KW-0645">Protease</keyword>
<dbReference type="InterPro" id="IPR012338">
    <property type="entry name" value="Beta-lactam/transpept-like"/>
</dbReference>
<evidence type="ECO:0000313" key="5">
    <source>
        <dbReference type="Proteomes" id="UP000255328"/>
    </source>
</evidence>
<dbReference type="OrthoDB" id="9802627at2"/>
<dbReference type="AlphaFoldDB" id="A0A377GXY3"/>
<dbReference type="GO" id="GO:0000270">
    <property type="term" value="P:peptidoglycan metabolic process"/>
    <property type="evidence" value="ECO:0007669"/>
    <property type="project" value="TreeGrafter"/>
</dbReference>
<dbReference type="PANTHER" id="PTHR30023:SF0">
    <property type="entry name" value="PENICILLIN-SENSITIVE CARBOXYPEPTIDASE A"/>
    <property type="match status" value="1"/>
</dbReference>
<dbReference type="PANTHER" id="PTHR30023">
    <property type="entry name" value="D-ALANYL-D-ALANINE CARBOXYPEPTIDASE"/>
    <property type="match status" value="1"/>
</dbReference>
<dbReference type="EMBL" id="UGGU01000003">
    <property type="protein sequence ID" value="STO31786.1"/>
    <property type="molecule type" value="Genomic_DNA"/>
</dbReference>
<dbReference type="EC" id="3.4.16.4" evidence="4"/>
<evidence type="ECO:0000313" key="4">
    <source>
        <dbReference type="EMBL" id="STO31786.1"/>
    </source>
</evidence>
<evidence type="ECO:0000256" key="3">
    <source>
        <dbReference type="SAM" id="MobiDB-lite"/>
    </source>
</evidence>
<keyword evidence="2 4" id="KW-0378">Hydrolase</keyword>
<dbReference type="InterPro" id="IPR000667">
    <property type="entry name" value="Peptidase_S13"/>
</dbReference>
<dbReference type="Gene3D" id="3.40.710.10">
    <property type="entry name" value="DD-peptidase/beta-lactamase superfamily"/>
    <property type="match status" value="2"/>
</dbReference>
<dbReference type="PROSITE" id="PS51257">
    <property type="entry name" value="PROKAR_LIPOPROTEIN"/>
    <property type="match status" value="1"/>
</dbReference>
<dbReference type="SUPFAM" id="SSF56601">
    <property type="entry name" value="beta-lactamase/transpeptidase-like"/>
    <property type="match status" value="1"/>
</dbReference>
<sequence length="555" mass="62321">MKKLRTLVLALIFLSSCTNNEIKDIPVKIENKIEEEVRAEKIETPSEILKSLEQEIGVKENIDENREEIDETASEKIENTVEGDVVKEKIEEKQPAQKEEKKDISSEKIVLLKTKGEKAIKSFSNLEMLEHSNIGIEVREIESGEIIAQYNKGVAITPASILKVITSATALEVLGADTRLETKVVYDGKIDGEGTLTGDIYIIGGGDPTLGSDGIKKEQTAFMTEWISKVKSSGIKKIKGDIIVIDNLFGYVGVEEKWLWEDFGTNYGQGTYGISVFDNLYTLYLSSTDKKVNILGTKPEIDGLKFENRLKISPRGRRDFSVRGLPFENKRVLNGEVPANLKKIVTKSDIPNPALFLGQYFKKSLKNSGVSVNGDVKTSRNSNKRPKNPKTLAITKSATIEEMVRVLLKRSDNHYTEHLYQLLKLKDVDIDKFWEEKGIDTKALVMVDGSGLSRGDYVSASILTDILVYMNDNYPEFEKLLPRGGYEGTVSDFLEPEVFDGIVRVKSGSMSGIQSYTGYVEKDGTKLAFTIIVNHWNRNRNRLKDEMERFINSLF</sequence>
<dbReference type="RefSeq" id="WP_115270413.1">
    <property type="nucleotide sequence ID" value="NZ_UGGU01000003.1"/>
</dbReference>
<gene>
    <name evidence="4" type="primary">dac</name>
    <name evidence="4" type="ORF">NCTC10723_01245</name>
</gene>
<accession>A0A377GXY3</accession>
<name>A0A377GXY3_9FUSO</name>